<dbReference type="InterPro" id="IPR036388">
    <property type="entry name" value="WH-like_DNA-bd_sf"/>
</dbReference>
<dbReference type="Pfam" id="PF00196">
    <property type="entry name" value="GerE"/>
    <property type="match status" value="1"/>
</dbReference>
<dbReference type="PROSITE" id="PS50110">
    <property type="entry name" value="RESPONSE_REGULATORY"/>
    <property type="match status" value="1"/>
</dbReference>
<dbReference type="InterPro" id="IPR001789">
    <property type="entry name" value="Sig_transdc_resp-reg_receiver"/>
</dbReference>
<evidence type="ECO:0000259" key="6">
    <source>
        <dbReference type="PROSITE" id="PS50110"/>
    </source>
</evidence>
<dbReference type="SUPFAM" id="SSF52172">
    <property type="entry name" value="CheY-like"/>
    <property type="match status" value="1"/>
</dbReference>
<dbReference type="Gene3D" id="1.10.10.10">
    <property type="entry name" value="Winged helix-like DNA-binding domain superfamily/Winged helix DNA-binding domain"/>
    <property type="match status" value="1"/>
</dbReference>
<gene>
    <name evidence="7" type="ORF">OZSIB_2840</name>
</gene>
<dbReference type="InterPro" id="IPR016032">
    <property type="entry name" value="Sig_transdc_resp-reg_C-effctor"/>
</dbReference>
<dbReference type="InterPro" id="IPR000792">
    <property type="entry name" value="Tscrpt_reg_LuxR_C"/>
</dbReference>
<keyword evidence="4" id="KW-0597">Phosphoprotein</keyword>
<evidence type="ECO:0000313" key="8">
    <source>
        <dbReference type="Proteomes" id="UP000252355"/>
    </source>
</evidence>
<keyword evidence="3" id="KW-0804">Transcription</keyword>
<dbReference type="SMART" id="SM00421">
    <property type="entry name" value="HTH_LUXR"/>
    <property type="match status" value="1"/>
</dbReference>
<keyword evidence="2 7" id="KW-0238">DNA-binding</keyword>
<keyword evidence="1" id="KW-0805">Transcription regulation</keyword>
<dbReference type="Pfam" id="PF00072">
    <property type="entry name" value="Response_reg"/>
    <property type="match status" value="1"/>
</dbReference>
<dbReference type="PRINTS" id="PR00038">
    <property type="entry name" value="HTHLUXR"/>
</dbReference>
<evidence type="ECO:0000313" key="7">
    <source>
        <dbReference type="EMBL" id="RCK77782.1"/>
    </source>
</evidence>
<dbReference type="AlphaFoldDB" id="A0A367ZK60"/>
<feature type="modified residue" description="4-aspartylphosphate" evidence="4">
    <location>
        <position position="58"/>
    </location>
</feature>
<dbReference type="SMART" id="SM00448">
    <property type="entry name" value="REC"/>
    <property type="match status" value="1"/>
</dbReference>
<evidence type="ECO:0000256" key="1">
    <source>
        <dbReference type="ARBA" id="ARBA00023015"/>
    </source>
</evidence>
<dbReference type="EMBL" id="QOQW01000033">
    <property type="protein sequence ID" value="RCK77782.1"/>
    <property type="molecule type" value="Genomic_DNA"/>
</dbReference>
<organism evidence="7 8">
    <name type="scientific">Candidatus Ozemobacter sibiricus</name>
    <dbReference type="NCBI Taxonomy" id="2268124"/>
    <lineage>
        <taxon>Bacteria</taxon>
        <taxon>Candidatus Ozemobacteria</taxon>
        <taxon>Candidatus Ozemobacterales</taxon>
        <taxon>Candidatus Ozemobacteraceae</taxon>
        <taxon>Candidatus Ozemobacter</taxon>
    </lineage>
</organism>
<comment type="caution">
    <text evidence="7">The sequence shown here is derived from an EMBL/GenBank/DDBJ whole genome shotgun (WGS) entry which is preliminary data.</text>
</comment>
<feature type="domain" description="HTH luxR-type" evidence="5">
    <location>
        <begin position="132"/>
        <end position="197"/>
    </location>
</feature>
<accession>A0A367ZK60</accession>
<dbReference type="GO" id="GO:0003677">
    <property type="term" value="F:DNA binding"/>
    <property type="evidence" value="ECO:0007669"/>
    <property type="project" value="UniProtKB-KW"/>
</dbReference>
<dbReference type="Proteomes" id="UP000252355">
    <property type="component" value="Unassembled WGS sequence"/>
</dbReference>
<reference evidence="7 8" key="1">
    <citation type="submission" date="2018-05" db="EMBL/GenBank/DDBJ databases">
        <title>A metagenomic window into the 2 km-deep terrestrial subsurface aquifer revealed taxonomically and functionally diverse microbial community comprising novel uncultured bacterial lineages.</title>
        <authorList>
            <person name="Kadnikov V.V."/>
            <person name="Mardanov A.V."/>
            <person name="Beletsky A.V."/>
            <person name="Banks D."/>
            <person name="Pimenov N.V."/>
            <person name="Frank Y.A."/>
            <person name="Karnachuk O.V."/>
            <person name="Ravin N.V."/>
        </authorList>
    </citation>
    <scope>NUCLEOTIDE SEQUENCE [LARGE SCALE GENOMIC DNA]</scope>
    <source>
        <strain evidence="7">BY5</strain>
    </source>
</reference>
<dbReference type="Gene3D" id="3.40.50.2300">
    <property type="match status" value="1"/>
</dbReference>
<dbReference type="GO" id="GO:0006355">
    <property type="term" value="P:regulation of DNA-templated transcription"/>
    <property type="evidence" value="ECO:0007669"/>
    <property type="project" value="InterPro"/>
</dbReference>
<protein>
    <submittedName>
        <fullName evidence="7">DNA-binding response regulator</fullName>
    </submittedName>
</protein>
<dbReference type="PANTHER" id="PTHR44688:SF16">
    <property type="entry name" value="DNA-BINDING TRANSCRIPTIONAL ACTIVATOR DEVR_DOSR"/>
    <property type="match status" value="1"/>
</dbReference>
<proteinExistence type="predicted"/>
<dbReference type="PANTHER" id="PTHR44688">
    <property type="entry name" value="DNA-BINDING TRANSCRIPTIONAL ACTIVATOR DEVR_DOSR"/>
    <property type="match status" value="1"/>
</dbReference>
<dbReference type="InterPro" id="IPR011006">
    <property type="entry name" value="CheY-like_superfamily"/>
</dbReference>
<evidence type="ECO:0000256" key="3">
    <source>
        <dbReference type="ARBA" id="ARBA00023163"/>
    </source>
</evidence>
<evidence type="ECO:0000256" key="2">
    <source>
        <dbReference type="ARBA" id="ARBA00023125"/>
    </source>
</evidence>
<name>A0A367ZK60_9BACT</name>
<evidence type="ECO:0000259" key="5">
    <source>
        <dbReference type="PROSITE" id="PS50043"/>
    </source>
</evidence>
<dbReference type="GO" id="GO:0000160">
    <property type="term" value="P:phosphorelay signal transduction system"/>
    <property type="evidence" value="ECO:0007669"/>
    <property type="project" value="InterPro"/>
</dbReference>
<dbReference type="SUPFAM" id="SSF46894">
    <property type="entry name" value="C-terminal effector domain of the bipartite response regulators"/>
    <property type="match status" value="1"/>
</dbReference>
<dbReference type="CDD" id="cd06170">
    <property type="entry name" value="LuxR_C_like"/>
    <property type="match status" value="1"/>
</dbReference>
<dbReference type="PROSITE" id="PS50043">
    <property type="entry name" value="HTH_LUXR_2"/>
    <property type="match status" value="1"/>
</dbReference>
<feature type="domain" description="Response regulatory" evidence="6">
    <location>
        <begin position="9"/>
        <end position="123"/>
    </location>
</feature>
<evidence type="ECO:0000256" key="4">
    <source>
        <dbReference type="PROSITE-ProRule" id="PRU00169"/>
    </source>
</evidence>
<sequence length="234" mass="26435">MEEKGAEPRVFLIDDDPFFSSMASSLLQELGYVVEMSASAEEFLARPPYHGVGCILLDLVLPGLSGTSLLDSLRDWPLCTPIIVLTGNGDIPATVQSLKNGALNFLTKPIEREELQRSISEAIDLSRRIQPFCQRLLTLTPREREVLEGILNGLLNKQIALRLGISEKTTKIHRGRLMEKLNVRSLPELVRLWVECRFPWPASPEPSSRWPCRYCLENRQDHQTPAPTQPRKIP</sequence>